<feature type="domain" description="GPI inositol-deacylase winged helix" evidence="2">
    <location>
        <begin position="481"/>
        <end position="559"/>
    </location>
</feature>
<name>A0A9P7DW40_9AGAM</name>
<dbReference type="InterPro" id="IPR036770">
    <property type="entry name" value="Ankyrin_rpt-contain_sf"/>
</dbReference>
<reference evidence="4" key="1">
    <citation type="journal article" date="2020" name="New Phytol.">
        <title>Comparative genomics reveals dynamic genome evolution in host specialist ectomycorrhizal fungi.</title>
        <authorList>
            <person name="Lofgren L.A."/>
            <person name="Nguyen N.H."/>
            <person name="Vilgalys R."/>
            <person name="Ruytinx J."/>
            <person name="Liao H.L."/>
            <person name="Branco S."/>
            <person name="Kuo A."/>
            <person name="LaButti K."/>
            <person name="Lipzen A."/>
            <person name="Andreopoulos W."/>
            <person name="Pangilinan J."/>
            <person name="Riley R."/>
            <person name="Hundley H."/>
            <person name="Na H."/>
            <person name="Barry K."/>
            <person name="Grigoriev I.V."/>
            <person name="Stajich J.E."/>
            <person name="Kennedy P.G."/>
        </authorList>
    </citation>
    <scope>NUCLEOTIDE SEQUENCE</scope>
    <source>
        <strain evidence="4">MN1</strain>
    </source>
</reference>
<comment type="caution">
    <text evidence="4">The sequence shown here is derived from an EMBL/GenBank/DDBJ whole genome shotgun (WGS) entry which is preliminary data.</text>
</comment>
<evidence type="ECO:0000259" key="2">
    <source>
        <dbReference type="Pfam" id="PF22939"/>
    </source>
</evidence>
<keyword evidence="1" id="KW-0677">Repeat</keyword>
<accession>A0A9P7DW40</accession>
<dbReference type="Pfam" id="PF22939">
    <property type="entry name" value="WHD_GPIID"/>
    <property type="match status" value="1"/>
</dbReference>
<dbReference type="OrthoDB" id="3036502at2759"/>
<dbReference type="PANTHER" id="PTHR10039">
    <property type="entry name" value="AMELOGENIN"/>
    <property type="match status" value="1"/>
</dbReference>
<evidence type="ECO:0000313" key="5">
    <source>
        <dbReference type="Proteomes" id="UP000807769"/>
    </source>
</evidence>
<dbReference type="RefSeq" id="XP_041186955.1">
    <property type="nucleotide sequence ID" value="XM_041337138.1"/>
</dbReference>
<dbReference type="AlphaFoldDB" id="A0A9P7DW40"/>
<dbReference type="InterPro" id="IPR027417">
    <property type="entry name" value="P-loop_NTPase"/>
</dbReference>
<keyword evidence="5" id="KW-1185">Reference proteome</keyword>
<evidence type="ECO:0000259" key="3">
    <source>
        <dbReference type="Pfam" id="PF24883"/>
    </source>
</evidence>
<dbReference type="EMBL" id="JABBWG010000058">
    <property type="protein sequence ID" value="KAG1804443.1"/>
    <property type="molecule type" value="Genomic_DNA"/>
</dbReference>
<dbReference type="InterPro" id="IPR056884">
    <property type="entry name" value="NPHP3-like_N"/>
</dbReference>
<dbReference type="Gene3D" id="1.25.40.20">
    <property type="entry name" value="Ankyrin repeat-containing domain"/>
    <property type="match status" value="1"/>
</dbReference>
<evidence type="ECO:0008006" key="6">
    <source>
        <dbReference type="Google" id="ProtNLM"/>
    </source>
</evidence>
<dbReference type="Pfam" id="PF24883">
    <property type="entry name" value="NPHP3_N"/>
    <property type="match status" value="1"/>
</dbReference>
<evidence type="ECO:0000256" key="1">
    <source>
        <dbReference type="ARBA" id="ARBA00022737"/>
    </source>
</evidence>
<protein>
    <recommendedName>
        <fullName evidence="6">NACHT domain-containing protein</fullName>
    </recommendedName>
</protein>
<proteinExistence type="predicted"/>
<sequence length="1061" mass="118747">MSSTVKMDPITAGVTIITLIQTIAQTSALVYGYISSVRNADSSCQTLLNQLNSILGVLTAVKEIQNDSSLPNNLRDVLSRLMAENGPITKLHEELKKLLRDKQENRKIGKISRLMWPFKEEKAATIVERLKSFYGDITTVLAIDSRITLKEVDRGVQELIQGSIAQRRRKFLQWMNPVSCIEKHNASCRQRNPNTGRWIFDTDQYVAWNKSDRAFLWLNGQAGHGKTILASSIINEVQNSGEAEQQTLAFFYCNFRDNQMTSAVAVVRSLVVQFLQQSEVDWVTKISKPGLQGDLVSLRNLWQQQHNAEPHPTDLESLRKLLVEVSTLVSRPVLVIDALDECKDYPDLVGHLVTLAKDAPLRLFVTSRSESHIHNAFNALPTISLTDEAGQMRDILVHISEQLENQTRLSCLPDELKNTILKKLLEKAEGMFRWVQCQLDEIVACKRLVDIKEALDNLPAGLYETYDRIIQTIKQRGRSDDKIAQNCLLWLAGAFTPLTLDQLNEAMMIEVGKSKLNPNLGVMDPLDIVAVCGSLVTYDEKTGVVALSHYSVKEYLINRPNNVFKSTSDMHARICELLITYVLCDFVDEVCVNCENSADAADVSEDHLLLSYAVQGWQHLKHVSEEDPCIMTALSRLNSEFRQNTKKHCVLATQDSFPGYLPSCDRWFGFAMTLPSLLCIPLQHGKPWMVEFIIKQHPDLLDEDVAPGWGSPLIFAMTKNPDCLNVLLKLGVDLNKLSSIKPEVFHCDGSYAPISWAAVIGSDVAVDFLLSQTEVNLPDDILHTAVLMLMQDLSHESIRKFRQRGADVNFTVDGSTPIHDFLSHNGTTELLPVLKALVEPSCNLSLQDWTARTVLHIALDKCLEDDVVIYLLEQGAGLSATATLHSDMWSWATSKTWFSKVQAAALAADQRHARIEGKVINAAWGSRIVEFSFAAIADRDNPNPICAVTVSAILDSELSSNGPLKVSANLSLQKKVQDSPKDGFPGLKFDFEWEQSGRRVSSRLFDYHQGDDVIRMLRQLTQHRDSTGTSFFLQVSEVGQSTAVFERVVKFTLDIYRGPSS</sequence>
<dbReference type="InterPro" id="IPR054471">
    <property type="entry name" value="GPIID_WHD"/>
</dbReference>
<dbReference type="Gene3D" id="3.40.50.300">
    <property type="entry name" value="P-loop containing nucleotide triphosphate hydrolases"/>
    <property type="match status" value="1"/>
</dbReference>
<evidence type="ECO:0000313" key="4">
    <source>
        <dbReference type="EMBL" id="KAG1804443.1"/>
    </source>
</evidence>
<dbReference type="SUPFAM" id="SSF52540">
    <property type="entry name" value="P-loop containing nucleoside triphosphate hydrolases"/>
    <property type="match status" value="1"/>
</dbReference>
<organism evidence="4 5">
    <name type="scientific">Suillus subaureus</name>
    <dbReference type="NCBI Taxonomy" id="48587"/>
    <lineage>
        <taxon>Eukaryota</taxon>
        <taxon>Fungi</taxon>
        <taxon>Dikarya</taxon>
        <taxon>Basidiomycota</taxon>
        <taxon>Agaricomycotina</taxon>
        <taxon>Agaricomycetes</taxon>
        <taxon>Agaricomycetidae</taxon>
        <taxon>Boletales</taxon>
        <taxon>Suillineae</taxon>
        <taxon>Suillaceae</taxon>
        <taxon>Suillus</taxon>
    </lineage>
</organism>
<dbReference type="PANTHER" id="PTHR10039:SF16">
    <property type="entry name" value="GPI INOSITOL-DEACYLASE"/>
    <property type="match status" value="1"/>
</dbReference>
<gene>
    <name evidence="4" type="ORF">BJ212DRAFT_1394146</name>
</gene>
<dbReference type="GeneID" id="64631154"/>
<dbReference type="SUPFAM" id="SSF48403">
    <property type="entry name" value="Ankyrin repeat"/>
    <property type="match status" value="1"/>
</dbReference>
<dbReference type="Proteomes" id="UP000807769">
    <property type="component" value="Unassembled WGS sequence"/>
</dbReference>
<feature type="domain" description="Nephrocystin 3-like N-terminal" evidence="3">
    <location>
        <begin position="194"/>
        <end position="368"/>
    </location>
</feature>